<dbReference type="EMBL" id="WEGK01000005">
    <property type="protein sequence ID" value="MQY19859.1"/>
    <property type="molecule type" value="Genomic_DNA"/>
</dbReference>
<name>A0A7K0D2A6_9NOCA</name>
<comment type="caution">
    <text evidence="1">The sequence shown here is derived from an EMBL/GenBank/DDBJ whole genome shotgun (WGS) entry which is preliminary data.</text>
</comment>
<sequence>MSDWTDHGFYHVNVRILTLIGGRNRKPGPPEPGPRESVTWARGHDRAVVEALRDTGIRRLARATDGLSGSSMKILADFTDALRTAEDLPVETADL</sequence>
<gene>
    <name evidence="1" type="ORF">NRB20_29540</name>
</gene>
<protein>
    <submittedName>
        <fullName evidence="1">Uncharacterized protein</fullName>
    </submittedName>
</protein>
<dbReference type="AlphaFoldDB" id="A0A7K0D2A6"/>
<accession>A0A7K0D2A6</accession>
<organism evidence="1 2">
    <name type="scientific">Nocardia macrotermitis</name>
    <dbReference type="NCBI Taxonomy" id="2585198"/>
    <lineage>
        <taxon>Bacteria</taxon>
        <taxon>Bacillati</taxon>
        <taxon>Actinomycetota</taxon>
        <taxon>Actinomycetes</taxon>
        <taxon>Mycobacteriales</taxon>
        <taxon>Nocardiaceae</taxon>
        <taxon>Nocardia</taxon>
    </lineage>
</organism>
<dbReference type="Proteomes" id="UP000438448">
    <property type="component" value="Unassembled WGS sequence"/>
</dbReference>
<reference evidence="1 2" key="1">
    <citation type="submission" date="2019-10" db="EMBL/GenBank/DDBJ databases">
        <title>Nocardia macrotermitis sp. nov. and Nocardia aurantia sp. nov., isolated from the gut of fungus growing-termite Macrotermes natalensis.</title>
        <authorList>
            <person name="Benndorf R."/>
            <person name="Schwitalla J."/>
            <person name="Martin K."/>
            <person name="De Beer W."/>
            <person name="Kaster A.-K."/>
            <person name="Vollmers J."/>
            <person name="Poulsen M."/>
            <person name="Beemelmanns C."/>
        </authorList>
    </citation>
    <scope>NUCLEOTIDE SEQUENCE [LARGE SCALE GENOMIC DNA]</scope>
    <source>
        <strain evidence="1 2">RB20</strain>
    </source>
</reference>
<evidence type="ECO:0000313" key="1">
    <source>
        <dbReference type="EMBL" id="MQY19859.1"/>
    </source>
</evidence>
<proteinExistence type="predicted"/>
<keyword evidence="2" id="KW-1185">Reference proteome</keyword>
<evidence type="ECO:0000313" key="2">
    <source>
        <dbReference type="Proteomes" id="UP000438448"/>
    </source>
</evidence>